<keyword evidence="2" id="KW-0813">Transport</keyword>
<dbReference type="InterPro" id="IPR003593">
    <property type="entry name" value="AAA+_ATPase"/>
</dbReference>
<name>A0AA36IBJ8_9DINO</name>
<organism evidence="10 11">
    <name type="scientific">Effrenium voratum</name>
    <dbReference type="NCBI Taxonomy" id="2562239"/>
    <lineage>
        <taxon>Eukaryota</taxon>
        <taxon>Sar</taxon>
        <taxon>Alveolata</taxon>
        <taxon>Dinophyceae</taxon>
        <taxon>Suessiales</taxon>
        <taxon>Symbiodiniaceae</taxon>
        <taxon>Effrenium</taxon>
    </lineage>
</organism>
<dbReference type="PANTHER" id="PTHR11384">
    <property type="entry name" value="ATP-BINDING CASSETTE, SUB-FAMILY D MEMBER"/>
    <property type="match status" value="1"/>
</dbReference>
<feature type="domain" description="ABC transporter" evidence="8">
    <location>
        <begin position="427"/>
        <end position="661"/>
    </location>
</feature>
<keyword evidence="11" id="KW-1185">Reference proteome</keyword>
<dbReference type="Gene3D" id="1.20.1560.10">
    <property type="entry name" value="ABC transporter type 1, transmembrane domain"/>
    <property type="match status" value="1"/>
</dbReference>
<dbReference type="PANTHER" id="PTHR11384:SF67">
    <property type="entry name" value="ATP-BINDING CASSETTE SUB-FAMILY D MEMBER 1"/>
    <property type="match status" value="1"/>
</dbReference>
<evidence type="ECO:0000259" key="8">
    <source>
        <dbReference type="PROSITE" id="PS50893"/>
    </source>
</evidence>
<dbReference type="GO" id="GO:0007031">
    <property type="term" value="P:peroxisome organization"/>
    <property type="evidence" value="ECO:0007669"/>
    <property type="project" value="TreeGrafter"/>
</dbReference>
<dbReference type="GO" id="GO:0015910">
    <property type="term" value="P:long-chain fatty acid import into peroxisome"/>
    <property type="evidence" value="ECO:0007669"/>
    <property type="project" value="TreeGrafter"/>
</dbReference>
<feature type="domain" description="ABC transmembrane type-1" evidence="9">
    <location>
        <begin position="107"/>
        <end position="336"/>
    </location>
</feature>
<dbReference type="SUPFAM" id="SSF52540">
    <property type="entry name" value="P-loop containing nucleoside triphosphate hydrolases"/>
    <property type="match status" value="1"/>
</dbReference>
<dbReference type="InterPro" id="IPR027417">
    <property type="entry name" value="P-loop_NTPase"/>
</dbReference>
<dbReference type="AlphaFoldDB" id="A0AA36IBJ8"/>
<dbReference type="GO" id="GO:0005324">
    <property type="term" value="F:long-chain fatty acid transmembrane transporter activity"/>
    <property type="evidence" value="ECO:0007669"/>
    <property type="project" value="TreeGrafter"/>
</dbReference>
<evidence type="ECO:0000256" key="4">
    <source>
        <dbReference type="ARBA" id="ARBA00022741"/>
    </source>
</evidence>
<keyword evidence="7" id="KW-0472">Membrane</keyword>
<dbReference type="PROSITE" id="PS50929">
    <property type="entry name" value="ABC_TM1F"/>
    <property type="match status" value="1"/>
</dbReference>
<dbReference type="PROSITE" id="PS50893">
    <property type="entry name" value="ABC_TRANSPORTER_2"/>
    <property type="match status" value="1"/>
</dbReference>
<dbReference type="Proteomes" id="UP001178507">
    <property type="component" value="Unassembled WGS sequence"/>
</dbReference>
<evidence type="ECO:0000256" key="6">
    <source>
        <dbReference type="ARBA" id="ARBA00022989"/>
    </source>
</evidence>
<dbReference type="InterPro" id="IPR017871">
    <property type="entry name" value="ABC_transporter-like_CS"/>
</dbReference>
<keyword evidence="3" id="KW-0812">Transmembrane</keyword>
<dbReference type="SUPFAM" id="SSF90123">
    <property type="entry name" value="ABC transporter transmembrane region"/>
    <property type="match status" value="1"/>
</dbReference>
<dbReference type="GO" id="GO:0005524">
    <property type="term" value="F:ATP binding"/>
    <property type="evidence" value="ECO:0007669"/>
    <property type="project" value="UniProtKB-KW"/>
</dbReference>
<keyword evidence="4" id="KW-0547">Nucleotide-binding</keyword>
<evidence type="ECO:0000313" key="10">
    <source>
        <dbReference type="EMBL" id="CAJ1384681.1"/>
    </source>
</evidence>
<gene>
    <name evidence="10" type="ORF">EVOR1521_LOCUS11494</name>
</gene>
<dbReference type="EMBL" id="CAUJNA010001136">
    <property type="protein sequence ID" value="CAJ1384681.1"/>
    <property type="molecule type" value="Genomic_DNA"/>
</dbReference>
<keyword evidence="6" id="KW-1133">Transmembrane helix</keyword>
<evidence type="ECO:0000256" key="7">
    <source>
        <dbReference type="ARBA" id="ARBA00023136"/>
    </source>
</evidence>
<dbReference type="CDD" id="cd03223">
    <property type="entry name" value="ABCD_peroxisomal_ALDP"/>
    <property type="match status" value="1"/>
</dbReference>
<evidence type="ECO:0000256" key="1">
    <source>
        <dbReference type="ARBA" id="ARBA00008575"/>
    </source>
</evidence>
<dbReference type="GO" id="GO:0140359">
    <property type="term" value="F:ABC-type transporter activity"/>
    <property type="evidence" value="ECO:0007669"/>
    <property type="project" value="InterPro"/>
</dbReference>
<dbReference type="SMART" id="SM00382">
    <property type="entry name" value="AAA"/>
    <property type="match status" value="1"/>
</dbReference>
<proteinExistence type="inferred from homology"/>
<dbReference type="InterPro" id="IPR011527">
    <property type="entry name" value="ABC1_TM_dom"/>
</dbReference>
<dbReference type="InterPro" id="IPR050835">
    <property type="entry name" value="ABC_transporter_sub-D"/>
</dbReference>
<dbReference type="InterPro" id="IPR036640">
    <property type="entry name" value="ABC1_TM_sf"/>
</dbReference>
<evidence type="ECO:0000256" key="3">
    <source>
        <dbReference type="ARBA" id="ARBA00022692"/>
    </source>
</evidence>
<dbReference type="Pfam" id="PF00005">
    <property type="entry name" value="ABC_tran"/>
    <property type="match status" value="1"/>
</dbReference>
<evidence type="ECO:0000256" key="2">
    <source>
        <dbReference type="ARBA" id="ARBA00022448"/>
    </source>
</evidence>
<comment type="similarity">
    <text evidence="1">Belongs to the ABC transporter superfamily. ABCD family. Peroxisomal fatty acyl CoA transporter (TC 3.A.1.203) subfamily.</text>
</comment>
<sequence>MPRYIRPSPQGVVMVRHPRRSGILGLTAGLAFLSFVSKFSEHVQIYKAKNQKIKGGAKEPPAEGLAVFMKFILGSTCSFREGVTVLKLSLMLLLRTVGSVWVSKHWGSIVNSVVKQDFIRLAKLVGEFAGATVALSVLNALLKYYIAALRLQVREKITLWCHDKYMRPKDMIFYKANKVGKKIENCDHQITSDVERFSDVFAEVFSQSLKPIVDFLVYSVELSRVQGLTTPLTLYSWFAFASCVSAVTLPPFGELAATEQKLEGNFRGKHSELITNCEQIAFLGGERPEKDVLNKSFAQLISHCRRTITASFNSEVLRQYLNKYFCTVIGLVLIARPLRMRSKDLPKLQHDQIAQYFTSTWRNMEAMATAIQDLFELTNRIGRLSGFASRVRQLMHGLEVRPPVLQEEIEVAKQGSHPPVFNSGENLKFDHVSIYRPDGTLLVKDLNFTVERGQRVLVTGGNGCGKSSLFRVIRKLWPLVEGTITMPPDKEIYFLTQVNFVPQGSLRDLVIYPASHAEMLASGRSDEDVRTCLRWAHVSPTVIQDGRAQLEFNDQGVVVRPALDDVRDWQKDLSPGQKQRLAFARLFYHKPSFVVLDECTNGISPDVEHDLYDRCTRLNLAVFSISHKIELKLFHDRELHYVGDLQGSWTMMECSHTRDKITRSSSTVKLPEPDKAGKKESRITYERHVWFAE</sequence>
<evidence type="ECO:0000313" key="11">
    <source>
        <dbReference type="Proteomes" id="UP001178507"/>
    </source>
</evidence>
<dbReference type="GO" id="GO:0006635">
    <property type="term" value="P:fatty acid beta-oxidation"/>
    <property type="evidence" value="ECO:0007669"/>
    <property type="project" value="TreeGrafter"/>
</dbReference>
<dbReference type="InterPro" id="IPR003439">
    <property type="entry name" value="ABC_transporter-like_ATP-bd"/>
</dbReference>
<keyword evidence="5" id="KW-0067">ATP-binding</keyword>
<dbReference type="PROSITE" id="PS00211">
    <property type="entry name" value="ABC_TRANSPORTER_1"/>
    <property type="match status" value="1"/>
</dbReference>
<dbReference type="GO" id="GO:0016887">
    <property type="term" value="F:ATP hydrolysis activity"/>
    <property type="evidence" value="ECO:0007669"/>
    <property type="project" value="InterPro"/>
</dbReference>
<dbReference type="Gene3D" id="3.40.50.300">
    <property type="entry name" value="P-loop containing nucleotide triphosphate hydrolases"/>
    <property type="match status" value="1"/>
</dbReference>
<protein>
    <submittedName>
        <fullName evidence="10">Uncharacterized protein</fullName>
    </submittedName>
</protein>
<dbReference type="GO" id="GO:0005778">
    <property type="term" value="C:peroxisomal membrane"/>
    <property type="evidence" value="ECO:0007669"/>
    <property type="project" value="TreeGrafter"/>
</dbReference>
<evidence type="ECO:0000256" key="5">
    <source>
        <dbReference type="ARBA" id="ARBA00022840"/>
    </source>
</evidence>
<comment type="caution">
    <text evidence="10">The sequence shown here is derived from an EMBL/GenBank/DDBJ whole genome shotgun (WGS) entry which is preliminary data.</text>
</comment>
<dbReference type="GO" id="GO:0042760">
    <property type="term" value="P:very long-chain fatty acid catabolic process"/>
    <property type="evidence" value="ECO:0007669"/>
    <property type="project" value="TreeGrafter"/>
</dbReference>
<evidence type="ECO:0000259" key="9">
    <source>
        <dbReference type="PROSITE" id="PS50929"/>
    </source>
</evidence>
<reference evidence="10" key="1">
    <citation type="submission" date="2023-08" db="EMBL/GenBank/DDBJ databases">
        <authorList>
            <person name="Chen Y."/>
            <person name="Shah S."/>
            <person name="Dougan E. K."/>
            <person name="Thang M."/>
            <person name="Chan C."/>
        </authorList>
    </citation>
    <scope>NUCLEOTIDE SEQUENCE</scope>
</reference>
<dbReference type="Pfam" id="PF06472">
    <property type="entry name" value="ABC_membrane_2"/>
    <property type="match status" value="1"/>
</dbReference>
<accession>A0AA36IBJ8</accession>